<dbReference type="Gene3D" id="1.10.40.60">
    <property type="entry name" value="EpsJ-like"/>
    <property type="match status" value="1"/>
</dbReference>
<organism evidence="1 2">
    <name type="scientific">Brevundimonas guildfordensis</name>
    <dbReference type="NCBI Taxonomy" id="2762241"/>
    <lineage>
        <taxon>Bacteria</taxon>
        <taxon>Pseudomonadati</taxon>
        <taxon>Pseudomonadota</taxon>
        <taxon>Alphaproteobacteria</taxon>
        <taxon>Caulobacterales</taxon>
        <taxon>Caulobacteraceae</taxon>
        <taxon>Brevundimonas</taxon>
    </lineage>
</organism>
<dbReference type="EMBL" id="JACSQU010000001">
    <property type="protein sequence ID" value="MBD7941334.1"/>
    <property type="molecule type" value="Genomic_DNA"/>
</dbReference>
<gene>
    <name evidence="1" type="ORF">H9656_08040</name>
</gene>
<comment type="caution">
    <text evidence="1">The sequence shown here is derived from an EMBL/GenBank/DDBJ whole genome shotgun (WGS) entry which is preliminary data.</text>
</comment>
<keyword evidence="2" id="KW-1185">Reference proteome</keyword>
<accession>A0ABR8R0L5</accession>
<protein>
    <submittedName>
        <fullName evidence="1">General secretion pathway protein GspK</fullName>
    </submittedName>
</protein>
<evidence type="ECO:0000313" key="1">
    <source>
        <dbReference type="EMBL" id="MBD7941334.1"/>
    </source>
</evidence>
<dbReference type="Proteomes" id="UP000638918">
    <property type="component" value="Unassembled WGS sequence"/>
</dbReference>
<dbReference type="SUPFAM" id="SSF158544">
    <property type="entry name" value="GspK insert domain-like"/>
    <property type="match status" value="1"/>
</dbReference>
<proteinExistence type="predicted"/>
<dbReference type="RefSeq" id="WP_191743624.1">
    <property type="nucleotide sequence ID" value="NZ_JACSQU010000001.1"/>
</dbReference>
<name>A0ABR8R0L5_9CAUL</name>
<reference evidence="1 2" key="1">
    <citation type="submission" date="2020-08" db="EMBL/GenBank/DDBJ databases">
        <title>A Genomic Blueprint of the Chicken Gut Microbiome.</title>
        <authorList>
            <person name="Gilroy R."/>
            <person name="Ravi A."/>
            <person name="Getino M."/>
            <person name="Pursley I."/>
            <person name="Horton D.L."/>
            <person name="Alikhan N.-F."/>
            <person name="Baker D."/>
            <person name="Gharbi K."/>
            <person name="Hall N."/>
            <person name="Watson M."/>
            <person name="Adriaenssens E.M."/>
            <person name="Foster-Nyarko E."/>
            <person name="Jarju S."/>
            <person name="Secka A."/>
            <person name="Antonio M."/>
            <person name="Oren A."/>
            <person name="Chaudhuri R."/>
            <person name="La Ragione R.M."/>
            <person name="Hildebrand F."/>
            <person name="Pallen M.J."/>
        </authorList>
    </citation>
    <scope>NUCLEOTIDE SEQUENCE [LARGE SCALE GENOMIC DNA]</scope>
    <source>
        <strain evidence="1 2">Sa3CVA3</strain>
    </source>
</reference>
<dbReference type="InterPro" id="IPR038072">
    <property type="entry name" value="GspK_central_sf"/>
</dbReference>
<evidence type="ECO:0000313" key="2">
    <source>
        <dbReference type="Proteomes" id="UP000638918"/>
    </source>
</evidence>
<sequence>MQTSRSQSRPRRRSGFALPAVLAVTGVVTLIFLVAITALASLSAEAASARARVRFLQRAMSAEAALSFMAATEPTRAYGFGVNDLRQPLEMEGRQQEPSNASGVPVEKVVADGRRYMVDVGGPMVLRLQDQAGLINTAQLFGQPHERFLEAAGVQPGERQTLIARYTDYVDFDDLRQPNGAERSDYADGGPANRRLIRPTEWLSILGARQAVEPRKWRALRDALSADATAATQNVNTAGPAALAIWFGLNDSQIETVMRVREERPLTSLYDVASMTGAVLDLDQEQIFTYPSGATILTLHDTRSAWVYRARLTLTPFSLEQPLWIDQTELTEAPKRARADTTDAIRLPYAPR</sequence>